<accession>A0AAF6ANW5</accession>
<gene>
    <name evidence="1" type="ORF">Mp_1g11100</name>
</gene>
<dbReference type="Proteomes" id="UP001162541">
    <property type="component" value="Chromosome 1"/>
</dbReference>
<protein>
    <submittedName>
        <fullName evidence="1">Uncharacterized protein</fullName>
    </submittedName>
</protein>
<reference evidence="2" key="1">
    <citation type="journal article" date="2020" name="Curr. Biol.">
        <title>Chromatin organization in early land plants reveals an ancestral association between H3K27me3, transposons, and constitutive heterochromatin.</title>
        <authorList>
            <person name="Montgomery S.A."/>
            <person name="Tanizawa Y."/>
            <person name="Galik B."/>
            <person name="Wang N."/>
            <person name="Ito T."/>
            <person name="Mochizuki T."/>
            <person name="Akimcheva S."/>
            <person name="Bowman J.L."/>
            <person name="Cognat V."/>
            <person name="Marechal-Drouard L."/>
            <person name="Ekker H."/>
            <person name="Hong S.F."/>
            <person name="Kohchi T."/>
            <person name="Lin S.S."/>
            <person name="Liu L.D."/>
            <person name="Nakamura Y."/>
            <person name="Valeeva L.R."/>
            <person name="Shakirov E.V."/>
            <person name="Shippen D.E."/>
            <person name="Wei W.L."/>
            <person name="Yagura M."/>
            <person name="Yamaoka S."/>
            <person name="Yamato K.T."/>
            <person name="Liu C."/>
            <person name="Berger F."/>
        </authorList>
    </citation>
    <scope>NUCLEOTIDE SEQUENCE [LARGE SCALE GENOMIC DNA]</scope>
    <source>
        <strain evidence="2">Tak-1</strain>
    </source>
</reference>
<name>A0AAF6ANW5_MARPO</name>
<dbReference type="EMBL" id="AP019866">
    <property type="protein sequence ID" value="BBM98135.1"/>
    <property type="molecule type" value="Genomic_DNA"/>
</dbReference>
<evidence type="ECO:0000313" key="1">
    <source>
        <dbReference type="EMBL" id="BBM98135.1"/>
    </source>
</evidence>
<sequence length="82" mass="10400">MRRFTSRNFFFGKNVWSNRDDTNSKRFWPWWLESYFQRLCNLGLQLFWLYFVWGDFLQNWRRYSRCVPSSVERRWSAIQSIK</sequence>
<evidence type="ECO:0000313" key="2">
    <source>
        <dbReference type="Proteomes" id="UP001162541"/>
    </source>
</evidence>
<dbReference type="AlphaFoldDB" id="A0AAF6ANW5"/>
<organism evidence="1 2">
    <name type="scientific">Marchantia polymorpha subsp. ruderalis</name>
    <dbReference type="NCBI Taxonomy" id="1480154"/>
    <lineage>
        <taxon>Eukaryota</taxon>
        <taxon>Viridiplantae</taxon>
        <taxon>Streptophyta</taxon>
        <taxon>Embryophyta</taxon>
        <taxon>Marchantiophyta</taxon>
        <taxon>Marchantiopsida</taxon>
        <taxon>Marchantiidae</taxon>
        <taxon>Marchantiales</taxon>
        <taxon>Marchantiaceae</taxon>
        <taxon>Marchantia</taxon>
    </lineage>
</organism>
<proteinExistence type="predicted"/>